<dbReference type="Proteomes" id="UP000620124">
    <property type="component" value="Unassembled WGS sequence"/>
</dbReference>
<accession>A0A8H6XB99</accession>
<sequence length="390" mass="44296">MTTTIRVRFEGLGRDFRVKKWQIPNHSNSFHSIPADDAFLFVPAKKSLFVNRPGDRRPQAIGFDDAKSWGLHEDEYADLTFARASKKFCLRLLLNAERTTQDVHSETYRTYERLVADARFHSDHLADVEGLLAPVHCGMWLMDTGDWAGKVLFSISQYCGISWNELRFTKFNTEANRILVGRTFEALHDFGVDHGGLDSPSEFRHVIIDVYAPGLTKEAVMEGKAPCYMVGFSEARANHRCARRLPIVPLDTCPDREEVGCAEIRTVISFLKFLQRPSENTIVSQALEWHTKYSELYPDIENTYVLVAQRARFYSQFPKLYPELDVGFETEDPYCRVEITRDPFPGEFEEESQDGGVASTSAQPVLHGLEAAVDDLRLADFNDPPAVVAF</sequence>
<organism evidence="1 2">
    <name type="scientific">Mycena venus</name>
    <dbReference type="NCBI Taxonomy" id="2733690"/>
    <lineage>
        <taxon>Eukaryota</taxon>
        <taxon>Fungi</taxon>
        <taxon>Dikarya</taxon>
        <taxon>Basidiomycota</taxon>
        <taxon>Agaricomycotina</taxon>
        <taxon>Agaricomycetes</taxon>
        <taxon>Agaricomycetidae</taxon>
        <taxon>Agaricales</taxon>
        <taxon>Marasmiineae</taxon>
        <taxon>Mycenaceae</taxon>
        <taxon>Mycena</taxon>
    </lineage>
</organism>
<comment type="caution">
    <text evidence="1">The sequence shown here is derived from an EMBL/GenBank/DDBJ whole genome shotgun (WGS) entry which is preliminary data.</text>
</comment>
<name>A0A8H6XB99_9AGAR</name>
<evidence type="ECO:0000313" key="1">
    <source>
        <dbReference type="EMBL" id="KAF7337883.1"/>
    </source>
</evidence>
<proteinExistence type="predicted"/>
<gene>
    <name evidence="1" type="ORF">MVEN_02011400</name>
</gene>
<dbReference type="EMBL" id="JACAZI010000021">
    <property type="protein sequence ID" value="KAF7337883.1"/>
    <property type="molecule type" value="Genomic_DNA"/>
</dbReference>
<reference evidence="1" key="1">
    <citation type="submission" date="2020-05" db="EMBL/GenBank/DDBJ databases">
        <title>Mycena genomes resolve the evolution of fungal bioluminescence.</title>
        <authorList>
            <person name="Tsai I.J."/>
        </authorList>
    </citation>
    <scope>NUCLEOTIDE SEQUENCE</scope>
    <source>
        <strain evidence="1">CCC161011</strain>
    </source>
</reference>
<protein>
    <submittedName>
        <fullName evidence="1">Uncharacterized protein</fullName>
    </submittedName>
</protein>
<dbReference type="AlphaFoldDB" id="A0A8H6XB99"/>
<dbReference type="OrthoDB" id="2817141at2759"/>
<evidence type="ECO:0000313" key="2">
    <source>
        <dbReference type="Proteomes" id="UP000620124"/>
    </source>
</evidence>
<keyword evidence="2" id="KW-1185">Reference proteome</keyword>